<dbReference type="Proteomes" id="UP001056120">
    <property type="component" value="Linkage Group LG10"/>
</dbReference>
<evidence type="ECO:0000313" key="2">
    <source>
        <dbReference type="Proteomes" id="UP001056120"/>
    </source>
</evidence>
<dbReference type="EMBL" id="CM042027">
    <property type="protein sequence ID" value="KAI3801993.1"/>
    <property type="molecule type" value="Genomic_DNA"/>
</dbReference>
<evidence type="ECO:0000313" key="1">
    <source>
        <dbReference type="EMBL" id="KAI3801993.1"/>
    </source>
</evidence>
<organism evidence="1 2">
    <name type="scientific">Smallanthus sonchifolius</name>
    <dbReference type="NCBI Taxonomy" id="185202"/>
    <lineage>
        <taxon>Eukaryota</taxon>
        <taxon>Viridiplantae</taxon>
        <taxon>Streptophyta</taxon>
        <taxon>Embryophyta</taxon>
        <taxon>Tracheophyta</taxon>
        <taxon>Spermatophyta</taxon>
        <taxon>Magnoliopsida</taxon>
        <taxon>eudicotyledons</taxon>
        <taxon>Gunneridae</taxon>
        <taxon>Pentapetalae</taxon>
        <taxon>asterids</taxon>
        <taxon>campanulids</taxon>
        <taxon>Asterales</taxon>
        <taxon>Asteraceae</taxon>
        <taxon>Asteroideae</taxon>
        <taxon>Heliantheae alliance</taxon>
        <taxon>Millerieae</taxon>
        <taxon>Smallanthus</taxon>
    </lineage>
</organism>
<gene>
    <name evidence="1" type="ORF">L1987_30113</name>
</gene>
<comment type="caution">
    <text evidence="1">The sequence shown here is derived from an EMBL/GenBank/DDBJ whole genome shotgun (WGS) entry which is preliminary data.</text>
</comment>
<name>A0ACB9I347_9ASTR</name>
<keyword evidence="2" id="KW-1185">Reference proteome</keyword>
<proteinExistence type="predicted"/>
<protein>
    <submittedName>
        <fullName evidence="1">Uncharacterized protein</fullName>
    </submittedName>
</protein>
<accession>A0ACB9I347</accession>
<reference evidence="1 2" key="2">
    <citation type="journal article" date="2022" name="Mol. Ecol. Resour.">
        <title>The genomes of chicory, endive, great burdock and yacon provide insights into Asteraceae paleo-polyploidization history and plant inulin production.</title>
        <authorList>
            <person name="Fan W."/>
            <person name="Wang S."/>
            <person name="Wang H."/>
            <person name="Wang A."/>
            <person name="Jiang F."/>
            <person name="Liu H."/>
            <person name="Zhao H."/>
            <person name="Xu D."/>
            <person name="Zhang Y."/>
        </authorList>
    </citation>
    <scope>NUCLEOTIDE SEQUENCE [LARGE SCALE GENOMIC DNA]</scope>
    <source>
        <strain evidence="2">cv. Yunnan</strain>
        <tissue evidence="1">Leaves</tissue>
    </source>
</reference>
<reference evidence="2" key="1">
    <citation type="journal article" date="2022" name="Mol. Ecol. Resour.">
        <title>The genomes of chicory, endive, great burdock and yacon provide insights into Asteraceae palaeo-polyploidization history and plant inulin production.</title>
        <authorList>
            <person name="Fan W."/>
            <person name="Wang S."/>
            <person name="Wang H."/>
            <person name="Wang A."/>
            <person name="Jiang F."/>
            <person name="Liu H."/>
            <person name="Zhao H."/>
            <person name="Xu D."/>
            <person name="Zhang Y."/>
        </authorList>
    </citation>
    <scope>NUCLEOTIDE SEQUENCE [LARGE SCALE GENOMIC DNA]</scope>
    <source>
        <strain evidence="2">cv. Yunnan</strain>
    </source>
</reference>
<sequence length="83" mass="9182">MFSESSFRDGDIFALYHGFDLGSPMFGRVDSSVPEILHVSKNVAADCLKAICRKLFPADNLRQSMASSLLLMIKHVSNKNVCC</sequence>